<evidence type="ECO:0000313" key="5">
    <source>
        <dbReference type="Proteomes" id="UP000435877"/>
    </source>
</evidence>
<name>A0A5S9QC82_9GAMM</name>
<evidence type="ECO:0008006" key="7">
    <source>
        <dbReference type="Google" id="ProtNLM"/>
    </source>
</evidence>
<dbReference type="InterPro" id="IPR022053">
    <property type="entry name" value="DUF3613"/>
</dbReference>
<dbReference type="Proteomes" id="UP000439591">
    <property type="component" value="Unassembled WGS sequence"/>
</dbReference>
<dbReference type="Proteomes" id="UP000435877">
    <property type="component" value="Unassembled WGS sequence"/>
</dbReference>
<feature type="signal peptide" evidence="1">
    <location>
        <begin position="1"/>
        <end position="21"/>
    </location>
</feature>
<reference evidence="5 6" key="1">
    <citation type="submission" date="2019-11" db="EMBL/GenBank/DDBJ databases">
        <authorList>
            <person name="Holert J."/>
        </authorList>
    </citation>
    <scope>NUCLEOTIDE SEQUENCE [LARGE SCALE GENOMIC DNA]</scope>
    <source>
        <strain evidence="3">BC3_2A</strain>
        <strain evidence="2">SB11_1A</strain>
    </source>
</reference>
<dbReference type="AlphaFoldDB" id="A0A5S9QC82"/>
<evidence type="ECO:0000313" key="4">
    <source>
        <dbReference type="EMBL" id="CAA0120308.1"/>
    </source>
</evidence>
<keyword evidence="5" id="KW-1185">Reference proteome</keyword>
<dbReference type="OrthoDB" id="7068897at2"/>
<proteinExistence type="predicted"/>
<dbReference type="EMBL" id="CACSIK010000001">
    <property type="protein sequence ID" value="CAA0088013.1"/>
    <property type="molecule type" value="Genomic_DNA"/>
</dbReference>
<gene>
    <name evidence="2" type="ORF">IHBHHGIJ_01443</name>
    <name evidence="3" type="ORF">KFEGEMFD_03183</name>
    <name evidence="4" type="ORF">KFEGEMFD_03742</name>
</gene>
<evidence type="ECO:0000313" key="6">
    <source>
        <dbReference type="Proteomes" id="UP000439591"/>
    </source>
</evidence>
<keyword evidence="1" id="KW-0732">Signal</keyword>
<evidence type="ECO:0000256" key="1">
    <source>
        <dbReference type="SAM" id="SignalP"/>
    </source>
</evidence>
<dbReference type="EMBL" id="CACSIM010000007">
    <property type="protein sequence ID" value="CAA0120308.1"/>
    <property type="molecule type" value="Genomic_DNA"/>
</dbReference>
<dbReference type="Pfam" id="PF12266">
    <property type="entry name" value="DUF3613"/>
    <property type="match status" value="1"/>
</dbReference>
<evidence type="ECO:0000313" key="2">
    <source>
        <dbReference type="EMBL" id="CAA0088013.1"/>
    </source>
</evidence>
<organism evidence="3 6">
    <name type="scientific">Zhongshania aliphaticivorans</name>
    <dbReference type="NCBI Taxonomy" id="1470434"/>
    <lineage>
        <taxon>Bacteria</taxon>
        <taxon>Pseudomonadati</taxon>
        <taxon>Pseudomonadota</taxon>
        <taxon>Gammaproteobacteria</taxon>
        <taxon>Cellvibrionales</taxon>
        <taxon>Spongiibacteraceae</taxon>
        <taxon>Zhongshania</taxon>
    </lineage>
</organism>
<accession>A0A5S9QC82</accession>
<protein>
    <recommendedName>
        <fullName evidence="7">DUF3613 domain-containing protein</fullName>
    </recommendedName>
</protein>
<sequence length="89" mass="9915">MKALKAAYFILGATLSVSAMAEPDVIYTQNPTPKTTTHSLLEMQRSGKNASTDEQYLSGKVSTKIYNRYVESFAHSIPERFSSDSFTEE</sequence>
<evidence type="ECO:0000313" key="3">
    <source>
        <dbReference type="EMBL" id="CAA0115789.1"/>
    </source>
</evidence>
<feature type="chain" id="PRO_5036372925" description="DUF3613 domain-containing protein" evidence="1">
    <location>
        <begin position="22"/>
        <end position="89"/>
    </location>
</feature>
<dbReference type="EMBL" id="CACSIM010000005">
    <property type="protein sequence ID" value="CAA0115789.1"/>
    <property type="molecule type" value="Genomic_DNA"/>
</dbReference>
<dbReference type="RefSeq" id="WP_159268058.1">
    <property type="nucleotide sequence ID" value="NZ_CACSIK010000001.1"/>
</dbReference>